<dbReference type="PANTHER" id="PTHR46756">
    <property type="entry name" value="TRANSGELIN"/>
    <property type="match status" value="1"/>
</dbReference>
<evidence type="ECO:0000313" key="7">
    <source>
        <dbReference type="Proteomes" id="UP000694545"/>
    </source>
</evidence>
<dbReference type="Ensembl" id="ENSVKKT00000012068.1">
    <property type="protein sequence ID" value="ENSVKKP00000011788.1"/>
    <property type="gene ID" value="ENSVKKG00000008205.1"/>
</dbReference>
<accession>A0A8D2JFG6</accession>
<sequence>MVRVGGGWMALDEFLVKNDPCRARGRTNLELREKFILPEGASQGMAPFRSRGRRSKPSSRAASPTRSSSSASQSNHSCASMPSSPATPASGTKVGPGSGAAGGGPLSPPEEPLPDRHSCRSTRSGALFGSRDSRQPGQQVRPVVGSLRPATVLGVGGVLQSSRLGRSGSLRAALAARREPALACPAKLVQAATSTPSLAPSKTLAFPCGYHKLAQARRKSEQVKAEFSPPPRPASPTQLYRSVSHFSWRLSLVLRGFWDIHPLFPAVSPVTGLCRPWHRTETYPYASVSHLIAST</sequence>
<evidence type="ECO:0000256" key="3">
    <source>
        <dbReference type="ARBA" id="ARBA00023212"/>
    </source>
</evidence>
<dbReference type="InterPro" id="IPR036534">
    <property type="entry name" value="GAR_dom_sf"/>
</dbReference>
<comment type="subcellular location">
    <subcellularLocation>
        <location evidence="1">Cytoplasm</location>
        <location evidence="1">Cytoskeleton</location>
    </subcellularLocation>
</comment>
<dbReference type="GO" id="GO:0035371">
    <property type="term" value="C:microtubule plus-end"/>
    <property type="evidence" value="ECO:0007669"/>
    <property type="project" value="TreeGrafter"/>
</dbReference>
<dbReference type="GO" id="GO:0001725">
    <property type="term" value="C:stress fiber"/>
    <property type="evidence" value="ECO:0007669"/>
    <property type="project" value="TreeGrafter"/>
</dbReference>
<keyword evidence="7" id="KW-1185">Reference proteome</keyword>
<feature type="compositionally biased region" description="Gly residues" evidence="4">
    <location>
        <begin position="94"/>
        <end position="105"/>
    </location>
</feature>
<keyword evidence="3" id="KW-0206">Cytoskeleton</keyword>
<dbReference type="InterPro" id="IPR003108">
    <property type="entry name" value="GAR_dom"/>
</dbReference>
<feature type="region of interest" description="Disordered" evidence="4">
    <location>
        <begin position="42"/>
        <end position="142"/>
    </location>
</feature>
<protein>
    <recommendedName>
        <fullName evidence="5">GAR domain-containing protein</fullName>
    </recommendedName>
</protein>
<name>A0A8D2JFG6_VARKO</name>
<dbReference type="SUPFAM" id="SSF143575">
    <property type="entry name" value="GAS2 domain-like"/>
    <property type="match status" value="1"/>
</dbReference>
<dbReference type="GO" id="GO:0005884">
    <property type="term" value="C:actin filament"/>
    <property type="evidence" value="ECO:0007669"/>
    <property type="project" value="TreeGrafter"/>
</dbReference>
<evidence type="ECO:0000256" key="4">
    <source>
        <dbReference type="SAM" id="MobiDB-lite"/>
    </source>
</evidence>
<dbReference type="GO" id="GO:0051764">
    <property type="term" value="P:actin crosslink formation"/>
    <property type="evidence" value="ECO:0007669"/>
    <property type="project" value="TreeGrafter"/>
</dbReference>
<evidence type="ECO:0000313" key="6">
    <source>
        <dbReference type="Ensembl" id="ENSVKKP00000011788.1"/>
    </source>
</evidence>
<proteinExistence type="predicted"/>
<dbReference type="GO" id="GO:0051015">
    <property type="term" value="F:actin filament binding"/>
    <property type="evidence" value="ECO:0007669"/>
    <property type="project" value="TreeGrafter"/>
</dbReference>
<evidence type="ECO:0000259" key="5">
    <source>
        <dbReference type="PROSITE" id="PS51460"/>
    </source>
</evidence>
<dbReference type="GO" id="GO:1904825">
    <property type="term" value="P:protein localization to microtubule plus-end"/>
    <property type="evidence" value="ECO:0007669"/>
    <property type="project" value="TreeGrafter"/>
</dbReference>
<reference evidence="6" key="1">
    <citation type="submission" date="2025-08" db="UniProtKB">
        <authorList>
            <consortium name="Ensembl"/>
        </authorList>
    </citation>
    <scope>IDENTIFICATION</scope>
</reference>
<dbReference type="GO" id="GO:0031110">
    <property type="term" value="P:regulation of microtubule polymerization or depolymerization"/>
    <property type="evidence" value="ECO:0007669"/>
    <property type="project" value="TreeGrafter"/>
</dbReference>
<dbReference type="GO" id="GO:0008093">
    <property type="term" value="F:cytoskeletal anchor activity"/>
    <property type="evidence" value="ECO:0007669"/>
    <property type="project" value="TreeGrafter"/>
</dbReference>
<dbReference type="PANTHER" id="PTHR46756:SF18">
    <property type="entry name" value="GAS2-LIKE PROTEIN PICKLED EGGS"/>
    <property type="match status" value="1"/>
</dbReference>
<dbReference type="Pfam" id="PF02187">
    <property type="entry name" value="GAS2"/>
    <property type="match status" value="1"/>
</dbReference>
<dbReference type="GO" id="GO:0008017">
    <property type="term" value="F:microtubule binding"/>
    <property type="evidence" value="ECO:0007669"/>
    <property type="project" value="InterPro"/>
</dbReference>
<dbReference type="GO" id="GO:0001578">
    <property type="term" value="P:microtubule bundle formation"/>
    <property type="evidence" value="ECO:0007669"/>
    <property type="project" value="TreeGrafter"/>
</dbReference>
<evidence type="ECO:0000256" key="1">
    <source>
        <dbReference type="ARBA" id="ARBA00004245"/>
    </source>
</evidence>
<dbReference type="GO" id="GO:0005737">
    <property type="term" value="C:cytoplasm"/>
    <property type="evidence" value="ECO:0007669"/>
    <property type="project" value="TreeGrafter"/>
</dbReference>
<dbReference type="Gene3D" id="3.30.920.20">
    <property type="entry name" value="Gas2-like domain"/>
    <property type="match status" value="1"/>
</dbReference>
<organism evidence="6 7">
    <name type="scientific">Varanus komodoensis</name>
    <name type="common">Komodo dragon</name>
    <dbReference type="NCBI Taxonomy" id="61221"/>
    <lineage>
        <taxon>Eukaryota</taxon>
        <taxon>Metazoa</taxon>
        <taxon>Chordata</taxon>
        <taxon>Craniata</taxon>
        <taxon>Vertebrata</taxon>
        <taxon>Euteleostomi</taxon>
        <taxon>Lepidosauria</taxon>
        <taxon>Squamata</taxon>
        <taxon>Bifurcata</taxon>
        <taxon>Unidentata</taxon>
        <taxon>Episquamata</taxon>
        <taxon>Toxicofera</taxon>
        <taxon>Anguimorpha</taxon>
        <taxon>Paleoanguimorpha</taxon>
        <taxon>Varanoidea</taxon>
        <taxon>Varanidae</taxon>
        <taxon>Varanus</taxon>
    </lineage>
</organism>
<feature type="compositionally biased region" description="Low complexity" evidence="4">
    <location>
        <begin position="58"/>
        <end position="90"/>
    </location>
</feature>
<dbReference type="PROSITE" id="PS51460">
    <property type="entry name" value="GAR"/>
    <property type="match status" value="1"/>
</dbReference>
<evidence type="ECO:0000256" key="2">
    <source>
        <dbReference type="ARBA" id="ARBA00022490"/>
    </source>
</evidence>
<dbReference type="Proteomes" id="UP000694545">
    <property type="component" value="Unplaced"/>
</dbReference>
<keyword evidence="2" id="KW-0963">Cytoplasm</keyword>
<feature type="domain" description="GAR" evidence="5">
    <location>
        <begin position="1"/>
        <end position="22"/>
    </location>
</feature>
<reference evidence="6" key="2">
    <citation type="submission" date="2025-09" db="UniProtKB">
        <authorList>
            <consortium name="Ensembl"/>
        </authorList>
    </citation>
    <scope>IDENTIFICATION</scope>
</reference>
<dbReference type="AlphaFoldDB" id="A0A8D2JFG6"/>